<name>A0A7Y6RGL2_9GAMM</name>
<organism evidence="4 5">
    <name type="scientific">Vreelandella maris</name>
    <dbReference type="NCBI Taxonomy" id="2729617"/>
    <lineage>
        <taxon>Bacteria</taxon>
        <taxon>Pseudomonadati</taxon>
        <taxon>Pseudomonadota</taxon>
        <taxon>Gammaproteobacteria</taxon>
        <taxon>Oceanospirillales</taxon>
        <taxon>Halomonadaceae</taxon>
        <taxon>Vreelandella</taxon>
    </lineage>
</organism>
<dbReference type="PANTHER" id="PTHR33376:SF7">
    <property type="entry name" value="C4-DICARBOXYLATE-BINDING PROTEIN DCTB"/>
    <property type="match status" value="1"/>
</dbReference>
<accession>A0A7Y6RGL2</accession>
<evidence type="ECO:0000256" key="3">
    <source>
        <dbReference type="ARBA" id="ARBA00022729"/>
    </source>
</evidence>
<gene>
    <name evidence="4" type="ORF">HUO07_21395</name>
</gene>
<dbReference type="InterPro" id="IPR038404">
    <property type="entry name" value="TRAP_DctP_sf"/>
</dbReference>
<keyword evidence="2" id="KW-0813">Transport</keyword>
<dbReference type="Proteomes" id="UP000589984">
    <property type="component" value="Unassembled WGS sequence"/>
</dbReference>
<sequence length="355" mass="39636">MKFPKKKIAFISSIGLLAYANTAISDEITLRVGSGHPIGLLAYTETAHSFFAPELKRRVEERTDHTIRIQELHAGAVASVTEVLDATRDGLLDIGFASLIFEPSNAFLHNFTLFLPFGTPDGHQATQAGRATLEAFPELIDYFETDFNQKYLTGSCLENYGLGTNFAWSDFEELQGKRIAGAGVNLDWIAGATPVTSNLNEAYQSIQTGVYEGYISAVPWWASFSLYEVADYFTLVNFGAQYVNSVTINLDTWNRLPEDVQEILQEVALEYEQATADLCVASEQEGIAKLKAEGVEVREINEQAKEDWANALSEFPNRMAQEANTRGLPGSEVMNFYMDQLEELGYEWPLRYEID</sequence>
<reference evidence="4 5" key="1">
    <citation type="submission" date="2020-06" db="EMBL/GenBank/DDBJ databases">
        <title>Halomonas sp. QX-1 draft genome sequence.</title>
        <authorList>
            <person name="Qiu X."/>
        </authorList>
    </citation>
    <scope>NUCLEOTIDE SEQUENCE [LARGE SCALE GENOMIC DNA]</scope>
    <source>
        <strain evidence="4 5">QX-1</strain>
    </source>
</reference>
<dbReference type="CDD" id="cd13666">
    <property type="entry name" value="PBP2_TRAP_DctP_like_1"/>
    <property type="match status" value="1"/>
</dbReference>
<comment type="caution">
    <text evidence="4">The sequence shown here is derived from an EMBL/GenBank/DDBJ whole genome shotgun (WGS) entry which is preliminary data.</text>
</comment>
<dbReference type="InterPro" id="IPR018389">
    <property type="entry name" value="DctP_fam"/>
</dbReference>
<dbReference type="EMBL" id="JABWCV010000065">
    <property type="protein sequence ID" value="NVF16667.1"/>
    <property type="molecule type" value="Genomic_DNA"/>
</dbReference>
<keyword evidence="5" id="KW-1185">Reference proteome</keyword>
<dbReference type="NCBIfam" id="NF037995">
    <property type="entry name" value="TRAP_S1"/>
    <property type="match status" value="1"/>
</dbReference>
<dbReference type="Pfam" id="PF03480">
    <property type="entry name" value="DctP"/>
    <property type="match status" value="1"/>
</dbReference>
<evidence type="ECO:0000313" key="4">
    <source>
        <dbReference type="EMBL" id="NVF16667.1"/>
    </source>
</evidence>
<dbReference type="RefSeq" id="WP_176305125.1">
    <property type="nucleotide sequence ID" value="NZ_JABWCV010000065.1"/>
</dbReference>
<dbReference type="GO" id="GO:0055085">
    <property type="term" value="P:transmembrane transport"/>
    <property type="evidence" value="ECO:0007669"/>
    <property type="project" value="InterPro"/>
</dbReference>
<dbReference type="PANTHER" id="PTHR33376">
    <property type="match status" value="1"/>
</dbReference>
<proteinExistence type="inferred from homology"/>
<evidence type="ECO:0000256" key="1">
    <source>
        <dbReference type="ARBA" id="ARBA00009023"/>
    </source>
</evidence>
<comment type="similarity">
    <text evidence="1">Belongs to the bacterial solute-binding protein 7 family.</text>
</comment>
<evidence type="ECO:0000256" key="2">
    <source>
        <dbReference type="ARBA" id="ARBA00022448"/>
    </source>
</evidence>
<dbReference type="Gene3D" id="3.40.190.170">
    <property type="entry name" value="Bacterial extracellular solute-binding protein, family 7"/>
    <property type="match status" value="1"/>
</dbReference>
<keyword evidence="3" id="KW-0732">Signal</keyword>
<evidence type="ECO:0000313" key="5">
    <source>
        <dbReference type="Proteomes" id="UP000589984"/>
    </source>
</evidence>
<dbReference type="AlphaFoldDB" id="A0A7Y6RGL2"/>
<protein>
    <submittedName>
        <fullName evidence="4">C4-dicarboxylate TRAP transporter substrate-binding protein</fullName>
    </submittedName>
</protein>